<dbReference type="Proteomes" id="UP001303046">
    <property type="component" value="Unassembled WGS sequence"/>
</dbReference>
<reference evidence="1 2" key="1">
    <citation type="submission" date="2023-08" db="EMBL/GenBank/DDBJ databases">
        <title>A Necator americanus chromosomal reference genome.</title>
        <authorList>
            <person name="Ilik V."/>
            <person name="Petrzelkova K.J."/>
            <person name="Pardy F."/>
            <person name="Fuh T."/>
            <person name="Niatou-Singa F.S."/>
            <person name="Gouil Q."/>
            <person name="Baker L."/>
            <person name="Ritchie M.E."/>
            <person name="Jex A.R."/>
            <person name="Gazzola D."/>
            <person name="Li H."/>
            <person name="Toshio Fujiwara R."/>
            <person name="Zhan B."/>
            <person name="Aroian R.V."/>
            <person name="Pafco B."/>
            <person name="Schwarz E.M."/>
        </authorList>
    </citation>
    <scope>NUCLEOTIDE SEQUENCE [LARGE SCALE GENOMIC DNA]</scope>
    <source>
        <strain evidence="1 2">Aroian</strain>
        <tissue evidence="1">Whole animal</tissue>
    </source>
</reference>
<evidence type="ECO:0000313" key="1">
    <source>
        <dbReference type="EMBL" id="KAK6767369.1"/>
    </source>
</evidence>
<proteinExistence type="predicted"/>
<dbReference type="EMBL" id="JAVFWL010000011">
    <property type="protein sequence ID" value="KAK6767369.1"/>
    <property type="molecule type" value="Genomic_DNA"/>
</dbReference>
<keyword evidence="2" id="KW-1185">Reference proteome</keyword>
<organism evidence="1 2">
    <name type="scientific">Necator americanus</name>
    <name type="common">Human hookworm</name>
    <dbReference type="NCBI Taxonomy" id="51031"/>
    <lineage>
        <taxon>Eukaryota</taxon>
        <taxon>Metazoa</taxon>
        <taxon>Ecdysozoa</taxon>
        <taxon>Nematoda</taxon>
        <taxon>Chromadorea</taxon>
        <taxon>Rhabditida</taxon>
        <taxon>Rhabditina</taxon>
        <taxon>Rhabditomorpha</taxon>
        <taxon>Strongyloidea</taxon>
        <taxon>Ancylostomatidae</taxon>
        <taxon>Bunostominae</taxon>
        <taxon>Necator</taxon>
    </lineage>
</organism>
<accession>A0ABR1EXL6</accession>
<name>A0ABR1EXL6_NECAM</name>
<sequence length="108" mass="12289">MHDPLTCPAFLPTYPPACADKTVETDVIDSAWVKHVFLITVQDNLDDPTVLTSMDVGYDMLDAPKYHQLLDLIRANVTDQRRYQHLCRGVLSLNISKPILFDLQLEYA</sequence>
<evidence type="ECO:0000313" key="2">
    <source>
        <dbReference type="Proteomes" id="UP001303046"/>
    </source>
</evidence>
<comment type="caution">
    <text evidence="1">The sequence shown here is derived from an EMBL/GenBank/DDBJ whole genome shotgun (WGS) entry which is preliminary data.</text>
</comment>
<gene>
    <name evidence="1" type="primary">Necator_2022.05.29.01.11.g122</name>
    <name evidence="1" type="ORF">RB195_026569</name>
</gene>
<protein>
    <submittedName>
        <fullName evidence="1">Uncharacterized protein</fullName>
    </submittedName>
</protein>